<comment type="similarity">
    <text evidence="1">Belongs to the Fmt family.</text>
</comment>
<reference evidence="7" key="1">
    <citation type="submission" date="2019-03" db="EMBL/GenBank/DDBJ databases">
        <title>Single cell metagenomics reveals metabolic interactions within the superorganism composed of flagellate Streblomastix strix and complex community of Bacteroidetes bacteria on its surface.</title>
        <authorList>
            <person name="Treitli S.C."/>
            <person name="Kolisko M."/>
            <person name="Husnik F."/>
            <person name="Keeling P."/>
            <person name="Hampl V."/>
        </authorList>
    </citation>
    <scope>NUCLEOTIDE SEQUENCE</scope>
    <source>
        <strain evidence="7">STM</strain>
    </source>
</reference>
<organism evidence="7">
    <name type="scientific">termite gut metagenome</name>
    <dbReference type="NCBI Taxonomy" id="433724"/>
    <lineage>
        <taxon>unclassified sequences</taxon>
        <taxon>metagenomes</taxon>
        <taxon>organismal metagenomes</taxon>
    </lineage>
</organism>
<comment type="caution">
    <text evidence="7">The sequence shown here is derived from an EMBL/GenBank/DDBJ whole genome shotgun (WGS) entry which is preliminary data.</text>
</comment>
<dbReference type="GO" id="GO:0004479">
    <property type="term" value="F:methionyl-tRNA formyltransferase activity"/>
    <property type="evidence" value="ECO:0007669"/>
    <property type="project" value="UniProtKB-EC"/>
</dbReference>
<keyword evidence="3 7" id="KW-0808">Transferase</keyword>
<feature type="domain" description="Formyl transferase C-terminal" evidence="6">
    <location>
        <begin position="210"/>
        <end position="312"/>
    </location>
</feature>
<dbReference type="InterPro" id="IPR002376">
    <property type="entry name" value="Formyl_transf_N"/>
</dbReference>
<evidence type="ECO:0000256" key="4">
    <source>
        <dbReference type="ARBA" id="ARBA00022917"/>
    </source>
</evidence>
<evidence type="ECO:0000259" key="6">
    <source>
        <dbReference type="Pfam" id="PF02911"/>
    </source>
</evidence>
<dbReference type="PANTHER" id="PTHR11138">
    <property type="entry name" value="METHIONYL-TRNA FORMYLTRANSFERASE"/>
    <property type="match status" value="1"/>
</dbReference>
<keyword evidence="4" id="KW-0648">Protein biosynthesis</keyword>
<dbReference type="SUPFAM" id="SSF50486">
    <property type="entry name" value="FMT C-terminal domain-like"/>
    <property type="match status" value="1"/>
</dbReference>
<accession>A0A5J4RTB5</accession>
<dbReference type="InterPro" id="IPR044135">
    <property type="entry name" value="Met-tRNA-FMT_C"/>
</dbReference>
<dbReference type="Pfam" id="PF02911">
    <property type="entry name" value="Formyl_trans_C"/>
    <property type="match status" value="1"/>
</dbReference>
<evidence type="ECO:0000259" key="5">
    <source>
        <dbReference type="Pfam" id="PF00551"/>
    </source>
</evidence>
<dbReference type="GO" id="GO:0005829">
    <property type="term" value="C:cytosol"/>
    <property type="evidence" value="ECO:0007669"/>
    <property type="project" value="TreeGrafter"/>
</dbReference>
<dbReference type="InterPro" id="IPR005794">
    <property type="entry name" value="Fmt"/>
</dbReference>
<gene>
    <name evidence="7" type="ORF">EZS27_014656</name>
</gene>
<sequence length="320" mass="35916">MEKELRIVYMGTPEFAVEPLRRLTEGGYNVVGVITMPDKPVGRGYKVQYSPVKQYALEHNLPLLQPEKLKEEAFIDALRRWKADLQVVVAFRMLPEVVWNMPRLGTFNLHASLLPQYRGAAPINWAVINGETETGITTFFLQHEIDTGRVIQQVRIPIADTDNVGTVHDKLMLLGGRLVVETVDALIAGTVKSVPQAELPVTGELRPAPKIFKETCRIDWGQPVKRIYDFIRGLSPYPAAWTELLISGNELVTMKIFESEKRLQPHQLPPGTVKTDGKSYIHVAASDGFIGIRSLQLPGKKRLETAELLRGFTRKTNNEG</sequence>
<evidence type="ECO:0000313" key="7">
    <source>
        <dbReference type="EMBL" id="KAA6337237.1"/>
    </source>
</evidence>
<evidence type="ECO:0000256" key="2">
    <source>
        <dbReference type="ARBA" id="ARBA00012261"/>
    </source>
</evidence>
<dbReference type="InterPro" id="IPR005793">
    <property type="entry name" value="Formyl_trans_C"/>
</dbReference>
<dbReference type="EC" id="2.1.2.9" evidence="2"/>
<dbReference type="Pfam" id="PF00551">
    <property type="entry name" value="Formyl_trans_N"/>
    <property type="match status" value="1"/>
</dbReference>
<evidence type="ECO:0000256" key="3">
    <source>
        <dbReference type="ARBA" id="ARBA00022679"/>
    </source>
</evidence>
<feature type="domain" description="Formyl transferase N-terminal" evidence="5">
    <location>
        <begin position="6"/>
        <end position="182"/>
    </location>
</feature>
<dbReference type="Gene3D" id="3.40.50.12230">
    <property type="match status" value="1"/>
</dbReference>
<proteinExistence type="inferred from homology"/>
<dbReference type="InterPro" id="IPR041711">
    <property type="entry name" value="Met-tRNA-FMT_N"/>
</dbReference>
<dbReference type="SUPFAM" id="SSF53328">
    <property type="entry name" value="Formyltransferase"/>
    <property type="match status" value="1"/>
</dbReference>
<dbReference type="InterPro" id="IPR011034">
    <property type="entry name" value="Formyl_transferase-like_C_sf"/>
</dbReference>
<dbReference type="AlphaFoldDB" id="A0A5J4RTB5"/>
<dbReference type="PANTHER" id="PTHR11138:SF5">
    <property type="entry name" value="METHIONYL-TRNA FORMYLTRANSFERASE, MITOCHONDRIAL"/>
    <property type="match status" value="1"/>
</dbReference>
<dbReference type="NCBIfam" id="TIGR00460">
    <property type="entry name" value="fmt"/>
    <property type="match status" value="1"/>
</dbReference>
<name>A0A5J4RTB5_9ZZZZ</name>
<dbReference type="CDD" id="cd08646">
    <property type="entry name" value="FMT_core_Met-tRNA-FMT_N"/>
    <property type="match status" value="1"/>
</dbReference>
<dbReference type="CDD" id="cd08704">
    <property type="entry name" value="Met_tRNA_FMT_C"/>
    <property type="match status" value="1"/>
</dbReference>
<dbReference type="InterPro" id="IPR036477">
    <property type="entry name" value="Formyl_transf_N_sf"/>
</dbReference>
<evidence type="ECO:0000256" key="1">
    <source>
        <dbReference type="ARBA" id="ARBA00010699"/>
    </source>
</evidence>
<protein>
    <recommendedName>
        <fullName evidence="2">methionyl-tRNA formyltransferase</fullName>
        <ecNumber evidence="2">2.1.2.9</ecNumber>
    </recommendedName>
</protein>
<dbReference type="EMBL" id="SNRY01000717">
    <property type="protein sequence ID" value="KAA6337237.1"/>
    <property type="molecule type" value="Genomic_DNA"/>
</dbReference>
<dbReference type="HAMAP" id="MF_00182">
    <property type="entry name" value="Formyl_trans"/>
    <property type="match status" value="1"/>
</dbReference>